<sequence>MRGFEGYLGEADDIVDVGSRLRRQHIHGSLGGLSDHPPAFIGLFDPRIVGHPGGQHQSFQVGMVREVGCLTGLGRDAAGGLISGALDLVDAVGGDDAACGHLVLGEGSGLVRADGGDRAQGLDRGHLAGDGIALGHLLNAEGECHRHQGRQAFRDCGDREPDRRRHQLVPGEVVEDASDQQHHDGEQADEDRQLFAQVGQLTGQRGIELVLVGDQRRNASDLGVGTGGDHHSLAGACGDDRAREEHGRTVTETGLYTDRNHVLLGRHRFAGHGGFVRLQRRRLQQPQVGGYPVAGPDTHDIADHQGGGVHHTPAVVAQRLSVQRLHVLKTGQRGRGATLLNESDDRGGHDDNADHREVDPVAADRLEHGSGDQNVDQHIVEVRQQATPGGLLGRFGKRVAAVSLEPSGCLSAGQTAGRGVQQLEHVLRGLCPRFGIGCRLGSIRHCRHAPRV</sequence>
<reference evidence="2" key="1">
    <citation type="submission" date="2019-08" db="EMBL/GenBank/DDBJ databases">
        <authorList>
            <person name="Kucharzyk K."/>
            <person name="Murdoch R.W."/>
            <person name="Higgins S."/>
            <person name="Loffler F."/>
        </authorList>
    </citation>
    <scope>NUCLEOTIDE SEQUENCE</scope>
</reference>
<organism evidence="2">
    <name type="scientific">bioreactor metagenome</name>
    <dbReference type="NCBI Taxonomy" id="1076179"/>
    <lineage>
        <taxon>unclassified sequences</taxon>
        <taxon>metagenomes</taxon>
        <taxon>ecological metagenomes</taxon>
    </lineage>
</organism>
<feature type="compositionally biased region" description="Basic and acidic residues" evidence="1">
    <location>
        <begin position="343"/>
        <end position="355"/>
    </location>
</feature>
<comment type="caution">
    <text evidence="2">The sequence shown here is derived from an EMBL/GenBank/DDBJ whole genome shotgun (WGS) entry which is preliminary data.</text>
</comment>
<gene>
    <name evidence="2" type="ORF">SDC9_122548</name>
</gene>
<dbReference type="EMBL" id="VSSQ01026702">
    <property type="protein sequence ID" value="MPM75554.1"/>
    <property type="molecule type" value="Genomic_DNA"/>
</dbReference>
<proteinExistence type="predicted"/>
<name>A0A645CF57_9ZZZZ</name>
<evidence type="ECO:0000256" key="1">
    <source>
        <dbReference type="SAM" id="MobiDB-lite"/>
    </source>
</evidence>
<evidence type="ECO:0000313" key="2">
    <source>
        <dbReference type="EMBL" id="MPM75554.1"/>
    </source>
</evidence>
<accession>A0A645CF57</accession>
<protein>
    <submittedName>
        <fullName evidence="2">Uncharacterized protein</fullName>
    </submittedName>
</protein>
<dbReference type="AlphaFoldDB" id="A0A645CF57"/>
<dbReference type="AntiFam" id="ANF00085">
    <property type="entry name" value="Shadow ORF (opposite pacL)"/>
</dbReference>
<feature type="region of interest" description="Disordered" evidence="1">
    <location>
        <begin position="333"/>
        <end position="355"/>
    </location>
</feature>